<proteinExistence type="predicted"/>
<evidence type="ECO:0000313" key="2">
    <source>
        <dbReference type="Proteomes" id="UP001153331"/>
    </source>
</evidence>
<gene>
    <name evidence="1" type="ORF">OPT61_g7402</name>
</gene>
<reference evidence="1" key="1">
    <citation type="submission" date="2022-11" db="EMBL/GenBank/DDBJ databases">
        <title>Genome Sequence of Boeremia exigua.</title>
        <authorList>
            <person name="Buettner E."/>
        </authorList>
    </citation>
    <scope>NUCLEOTIDE SEQUENCE</scope>
    <source>
        <strain evidence="1">CU02</strain>
    </source>
</reference>
<organism evidence="1 2">
    <name type="scientific">Boeremia exigua</name>
    <dbReference type="NCBI Taxonomy" id="749465"/>
    <lineage>
        <taxon>Eukaryota</taxon>
        <taxon>Fungi</taxon>
        <taxon>Dikarya</taxon>
        <taxon>Ascomycota</taxon>
        <taxon>Pezizomycotina</taxon>
        <taxon>Dothideomycetes</taxon>
        <taxon>Pleosporomycetidae</taxon>
        <taxon>Pleosporales</taxon>
        <taxon>Pleosporineae</taxon>
        <taxon>Didymellaceae</taxon>
        <taxon>Boeremia</taxon>
    </lineage>
</organism>
<keyword evidence="2" id="KW-1185">Reference proteome</keyword>
<dbReference type="EMBL" id="JAPHNI010000605">
    <property type="protein sequence ID" value="KAJ8109517.1"/>
    <property type="molecule type" value="Genomic_DNA"/>
</dbReference>
<evidence type="ECO:0000313" key="1">
    <source>
        <dbReference type="EMBL" id="KAJ8109517.1"/>
    </source>
</evidence>
<sequence>MFDYYQYTYMASYDIMDENSPVYSRYLEYLIGEDLYADLKGKTQVKSRKSSFEASEALSEGSGVASSDMGTTLRQCFEQEAPRCPLSMPGKSTPKATASSTGTLKQKPPKVLMRVKSTFWTGKADSYLGSNSAKQSKELNTMVVADPEIVASPLKLESDYKTDITIGTEVRSDNFRHDLSFKVERGTTKEKTVAIIEFKRLGYIDYNEFDKASYDDESAAKARFNDLKQNHETTTLTIQNSSLVLIKQATAYAMKWRCRSVALCDYDNLVLLKYADSFGLDFVEVTTVPRCEIRKALLGFFISACDSMQLT</sequence>
<protein>
    <submittedName>
        <fullName evidence="1">Uncharacterized protein</fullName>
    </submittedName>
</protein>
<dbReference type="Proteomes" id="UP001153331">
    <property type="component" value="Unassembled WGS sequence"/>
</dbReference>
<accession>A0ACC2I2E3</accession>
<name>A0ACC2I2E3_9PLEO</name>
<comment type="caution">
    <text evidence="1">The sequence shown here is derived from an EMBL/GenBank/DDBJ whole genome shotgun (WGS) entry which is preliminary data.</text>
</comment>